<dbReference type="STRING" id="1367847.JCM7686_1122"/>
<dbReference type="PANTHER" id="PTHR35560:SF3">
    <property type="entry name" value="PEPTIDASE S9 PROLYL OLIGOPEPTIDASE CATALYTIC DOMAIN-CONTAINING PROTEIN"/>
    <property type="match status" value="1"/>
</dbReference>
<feature type="domain" description="AB hydrolase-1" evidence="2">
    <location>
        <begin position="97"/>
        <end position="224"/>
    </location>
</feature>
<dbReference type="eggNOG" id="COG3509">
    <property type="taxonomic scope" value="Bacteria"/>
</dbReference>
<dbReference type="InterPro" id="IPR000073">
    <property type="entry name" value="AB_hydrolase_1"/>
</dbReference>
<feature type="chain" id="PRO_5004545013" description="AB hydrolase-1 domain-containing protein" evidence="1">
    <location>
        <begin position="31"/>
        <end position="295"/>
    </location>
</feature>
<dbReference type="AlphaFoldDB" id="S5YSM3"/>
<evidence type="ECO:0000313" key="4">
    <source>
        <dbReference type="Proteomes" id="UP000015480"/>
    </source>
</evidence>
<proteinExistence type="predicted"/>
<dbReference type="KEGG" id="pami:JCM7686_1122"/>
<keyword evidence="4" id="KW-1185">Reference proteome</keyword>
<protein>
    <recommendedName>
        <fullName evidence="2">AB hydrolase-1 domain-containing protein</fullName>
    </recommendedName>
</protein>
<reference evidence="3 4" key="1">
    <citation type="journal article" date="2014" name="BMC Genomics">
        <title>Architecture and functions of a multipartite genome of the methylotrophic bacterium Paracoccus aminophilus JCM 7686, containing primary and secondary chromids.</title>
        <authorList>
            <person name="Dziewit L."/>
            <person name="Czarnecki J."/>
            <person name="Wibberg D."/>
            <person name="Radlinska M."/>
            <person name="Mrozek P."/>
            <person name="Szymczak M."/>
            <person name="Schluter A."/>
            <person name="Puhler A."/>
            <person name="Bartosik D."/>
        </authorList>
    </citation>
    <scope>NUCLEOTIDE SEQUENCE [LARGE SCALE GENOMIC DNA]</scope>
    <source>
        <strain evidence="3">JCM 7686</strain>
    </source>
</reference>
<dbReference type="PATRIC" id="fig|1367847.3.peg.1087"/>
<accession>S5YSM3</accession>
<organism evidence="3 4">
    <name type="scientific">Paracoccus aminophilus JCM 7686</name>
    <dbReference type="NCBI Taxonomy" id="1367847"/>
    <lineage>
        <taxon>Bacteria</taxon>
        <taxon>Pseudomonadati</taxon>
        <taxon>Pseudomonadota</taxon>
        <taxon>Alphaproteobacteria</taxon>
        <taxon>Rhodobacterales</taxon>
        <taxon>Paracoccaceae</taxon>
        <taxon>Paracoccus</taxon>
    </lineage>
</organism>
<name>S5YSM3_PARAH</name>
<keyword evidence="1" id="KW-0732">Signal</keyword>
<dbReference type="PANTHER" id="PTHR35560">
    <property type="entry name" value="BLL0132 PROTEIN"/>
    <property type="match status" value="1"/>
</dbReference>
<dbReference type="SUPFAM" id="SSF53474">
    <property type="entry name" value="alpha/beta-Hydrolases"/>
    <property type="match status" value="1"/>
</dbReference>
<evidence type="ECO:0000256" key="1">
    <source>
        <dbReference type="SAM" id="SignalP"/>
    </source>
</evidence>
<evidence type="ECO:0000259" key="2">
    <source>
        <dbReference type="Pfam" id="PF00561"/>
    </source>
</evidence>
<dbReference type="Proteomes" id="UP000015480">
    <property type="component" value="Chromosome"/>
</dbReference>
<dbReference type="HOGENOM" id="CLU_060915_0_0_5"/>
<gene>
    <name evidence="3" type="ORF">JCM7686_1122</name>
</gene>
<dbReference type="Pfam" id="PF00561">
    <property type="entry name" value="Abhydrolase_1"/>
    <property type="match status" value="1"/>
</dbReference>
<feature type="signal peptide" evidence="1">
    <location>
        <begin position="1"/>
        <end position="30"/>
    </location>
</feature>
<dbReference type="InterPro" id="IPR029058">
    <property type="entry name" value="AB_hydrolase_fold"/>
</dbReference>
<evidence type="ECO:0000313" key="3">
    <source>
        <dbReference type="EMBL" id="AGT08231.1"/>
    </source>
</evidence>
<dbReference type="Gene3D" id="3.40.50.1820">
    <property type="entry name" value="alpha/beta hydrolase"/>
    <property type="match status" value="1"/>
</dbReference>
<sequence length="295" mass="32248">MRFSWKSVSSNLHHLAALAGLALLPIPATARDSSDEGITHQIARIDAQNLEIFSFHPQNCPSPAILLVFHGDGRAAKSYLKSARQLAERGCFSVYAPLFDSARFPGWSYHRGGLVEDGALRPESEWTVEMVRDLLVWARAQEGRPDADVYLFGHSAGAQFLSRVAAYALPEGVDRIVIANPSTYVLPTEGEAVPYGFGGLPKSEAEHWMKDYLAAPITIFLGSEDTGSKDLTMTPEAIKQGSNRLDRGQQTYEEAKEIAAAHGWPFNWELVYAEGVGHSGKGMLESKEATQALGF</sequence>
<dbReference type="EMBL" id="CP006650">
    <property type="protein sequence ID" value="AGT08231.1"/>
    <property type="molecule type" value="Genomic_DNA"/>
</dbReference>